<organism evidence="7 8">
    <name type="scientific">Candidatus Egerieousia excrementavium</name>
    <dbReference type="NCBI Taxonomy" id="2840778"/>
    <lineage>
        <taxon>Bacteria</taxon>
        <taxon>Pseudomonadati</taxon>
        <taxon>Bacteroidota</taxon>
        <taxon>Bacteroidia</taxon>
        <taxon>Bacteroidales</taxon>
        <taxon>Candidatus Egerieousia</taxon>
    </lineage>
</organism>
<dbReference type="InterPro" id="IPR019307">
    <property type="entry name" value="RNA-bd_AU-1/RNase_E/G"/>
</dbReference>
<dbReference type="GO" id="GO:0016787">
    <property type="term" value="F:hydrolase activity"/>
    <property type="evidence" value="ECO:0007669"/>
    <property type="project" value="UniProtKB-KW"/>
</dbReference>
<gene>
    <name evidence="7" type="ORF">IAC68_07185</name>
</gene>
<name>A0A9D9GYQ5_9BACT</name>
<evidence type="ECO:0000256" key="5">
    <source>
        <dbReference type="ARBA" id="ARBA00022884"/>
    </source>
</evidence>
<feature type="domain" description="S1 motif" evidence="6">
    <location>
        <begin position="37"/>
        <end position="141"/>
    </location>
</feature>
<dbReference type="Pfam" id="PF10150">
    <property type="entry name" value="RNase_E_G"/>
    <property type="match status" value="1"/>
</dbReference>
<dbReference type="GO" id="GO:0006364">
    <property type="term" value="P:rRNA processing"/>
    <property type="evidence" value="ECO:0007669"/>
    <property type="project" value="TreeGrafter"/>
</dbReference>
<evidence type="ECO:0000256" key="4">
    <source>
        <dbReference type="ARBA" id="ARBA00022842"/>
    </source>
</evidence>
<keyword evidence="4" id="KW-0460">Magnesium</keyword>
<evidence type="ECO:0000256" key="1">
    <source>
        <dbReference type="ARBA" id="ARBA00001946"/>
    </source>
</evidence>
<keyword evidence="3" id="KW-0378">Hydrolase</keyword>
<dbReference type="GO" id="GO:0046872">
    <property type="term" value="F:metal ion binding"/>
    <property type="evidence" value="ECO:0007669"/>
    <property type="project" value="UniProtKB-KW"/>
</dbReference>
<dbReference type="NCBIfam" id="TIGR00757">
    <property type="entry name" value="RNaseEG"/>
    <property type="match status" value="1"/>
</dbReference>
<dbReference type="InterPro" id="IPR004659">
    <property type="entry name" value="RNase_E/G"/>
</dbReference>
<comment type="caution">
    <text evidence="7">The sequence shown here is derived from an EMBL/GenBank/DDBJ whole genome shotgun (WGS) entry which is preliminary data.</text>
</comment>
<dbReference type="GO" id="GO:0005737">
    <property type="term" value="C:cytoplasm"/>
    <property type="evidence" value="ECO:0007669"/>
    <property type="project" value="TreeGrafter"/>
</dbReference>
<evidence type="ECO:0000313" key="8">
    <source>
        <dbReference type="Proteomes" id="UP000823635"/>
    </source>
</evidence>
<comment type="cofactor">
    <cofactor evidence="1">
        <name>Mg(2+)</name>
        <dbReference type="ChEBI" id="CHEBI:18420"/>
    </cofactor>
</comment>
<dbReference type="SUPFAM" id="SSF50249">
    <property type="entry name" value="Nucleic acid-binding proteins"/>
    <property type="match status" value="1"/>
</dbReference>
<dbReference type="PANTHER" id="PTHR30001:SF0">
    <property type="entry name" value="RIBONUCLEASE G"/>
    <property type="match status" value="1"/>
</dbReference>
<reference evidence="7" key="2">
    <citation type="journal article" date="2021" name="PeerJ">
        <title>Extensive microbial diversity within the chicken gut microbiome revealed by metagenomics and culture.</title>
        <authorList>
            <person name="Gilroy R."/>
            <person name="Ravi A."/>
            <person name="Getino M."/>
            <person name="Pursley I."/>
            <person name="Horton D.L."/>
            <person name="Alikhan N.F."/>
            <person name="Baker D."/>
            <person name="Gharbi K."/>
            <person name="Hall N."/>
            <person name="Watson M."/>
            <person name="Adriaenssens E.M."/>
            <person name="Foster-Nyarko E."/>
            <person name="Jarju S."/>
            <person name="Secka A."/>
            <person name="Antonio M."/>
            <person name="Oren A."/>
            <person name="Chaudhuri R.R."/>
            <person name="La Ragione R."/>
            <person name="Hildebrand F."/>
            <person name="Pallen M.J."/>
        </authorList>
    </citation>
    <scope>NUCLEOTIDE SEQUENCE</scope>
    <source>
        <strain evidence="7">15467</strain>
    </source>
</reference>
<dbReference type="Gene3D" id="2.40.50.140">
    <property type="entry name" value="Nucleic acid-binding proteins"/>
    <property type="match status" value="1"/>
</dbReference>
<proteinExistence type="predicted"/>
<dbReference type="PANTHER" id="PTHR30001">
    <property type="entry name" value="RIBONUCLEASE"/>
    <property type="match status" value="1"/>
</dbReference>
<dbReference type="EMBL" id="JADINB010000152">
    <property type="protein sequence ID" value="MBO8429694.1"/>
    <property type="molecule type" value="Genomic_DNA"/>
</dbReference>
<dbReference type="GO" id="GO:0003723">
    <property type="term" value="F:RNA binding"/>
    <property type="evidence" value="ECO:0007669"/>
    <property type="project" value="UniProtKB-KW"/>
</dbReference>
<evidence type="ECO:0000313" key="7">
    <source>
        <dbReference type="EMBL" id="MBO8429694.1"/>
    </source>
</evidence>
<evidence type="ECO:0000256" key="3">
    <source>
        <dbReference type="ARBA" id="ARBA00022801"/>
    </source>
</evidence>
<accession>A0A9D9GYQ5</accession>
<dbReference type="AlphaFoldDB" id="A0A9D9GYQ5"/>
<sequence>MERDLIIDVRTEAVSFALLENHRLVELNKEQNNVSFSVGDVYLGRVKKVMPALNAAFVDIGDDKDAFIHYLDLGLNFISFDKFAKQINPNRDFRSFYSGIEIGSILDKEGKIADVLEVGQPIIVQIVKEPISTKGSRLTAEISIAGRNLVLLPFADKVSVSQKITLKEEKRRLERLVYSILPKNYGVIIRTAAEGKGAAILDAELKMLIKKWEDSWPKLAKSRPPHLLFTENSKTTTILRDLLNDSFSNIYVNDQTVCTEIEDYIATIAPEQKRIVKLYKGDTPIFDYFDVTKQIKGSFGRIVPLKQGAYIIIEHTEAMHVVDVNSGIRAKNGMEQEQNTFQVNVNAAEEIARQLRLRDMGGIIIVDFIDMESAENRTLLYKHMQELLSGDRAKHNILPLTKFGLMQITRQRVRPAIEIKVNEQCPMCHGTGEIAPTILIDEKLERQLAYYVKERNIKSFILELNPILEGYLNRGLFNSIRKQWCKKFACRLKTKVNTNFSIFDAVWYDGNGVKID</sequence>
<reference evidence="7" key="1">
    <citation type="submission" date="2020-10" db="EMBL/GenBank/DDBJ databases">
        <authorList>
            <person name="Gilroy R."/>
        </authorList>
    </citation>
    <scope>NUCLEOTIDE SEQUENCE</scope>
    <source>
        <strain evidence="7">15467</strain>
    </source>
</reference>
<dbReference type="CDD" id="cd04453">
    <property type="entry name" value="S1_RNase_E"/>
    <property type="match status" value="1"/>
</dbReference>
<keyword evidence="5" id="KW-0694">RNA-binding</keyword>
<dbReference type="InterPro" id="IPR003029">
    <property type="entry name" value="S1_domain"/>
</dbReference>
<dbReference type="InterPro" id="IPR012340">
    <property type="entry name" value="NA-bd_OB-fold"/>
</dbReference>
<evidence type="ECO:0000259" key="6">
    <source>
        <dbReference type="SMART" id="SM00316"/>
    </source>
</evidence>
<keyword evidence="2" id="KW-0479">Metal-binding</keyword>
<dbReference type="SMART" id="SM00316">
    <property type="entry name" value="S1"/>
    <property type="match status" value="1"/>
</dbReference>
<protein>
    <submittedName>
        <fullName evidence="7">Rne/Rng family ribonuclease</fullName>
    </submittedName>
</protein>
<dbReference type="GO" id="GO:0004540">
    <property type="term" value="F:RNA nuclease activity"/>
    <property type="evidence" value="ECO:0007669"/>
    <property type="project" value="InterPro"/>
</dbReference>
<evidence type="ECO:0000256" key="2">
    <source>
        <dbReference type="ARBA" id="ARBA00022723"/>
    </source>
</evidence>
<dbReference type="Proteomes" id="UP000823635">
    <property type="component" value="Unassembled WGS sequence"/>
</dbReference>